<dbReference type="AlphaFoldDB" id="A0A9W8NFC9"/>
<keyword evidence="5" id="KW-1185">Reference proteome</keyword>
<dbReference type="Proteomes" id="UP001148614">
    <property type="component" value="Unassembled WGS sequence"/>
</dbReference>
<accession>A0A9W8NFC9</accession>
<dbReference type="Gene3D" id="3.40.50.300">
    <property type="entry name" value="P-loop containing nucleotide triphosphate hydrolases"/>
    <property type="match status" value="1"/>
</dbReference>
<sequence length="802" mass="90459">MDPFSAAGLASSILTFLDFGWSVIREARTISQSASGIISSDKTIETITQDAHRLCASIASSSSPTCTNELRELVNECQAVAEELLALLRKLTLPKDTTKRSRAYKIPLLAVRRTLKKGDLDAISTRLQKVQLQLVVHMQWTLRGDNPDIAARISNIEESNRRMGIESRDQLEGMRVEIIERLGHLDAGATVGVAAIPGPSPNEHHIANADSFRASIAMKELSSRMAKLEESSQQAHKLHLLLQSLHFDAIRARHESIHEAHAKTFQWMLESDPDSPPRHTKFVDWLRGDRRIFWVRGKPGSGKSTLMKYISQHPKVPEHLLAWSSESRIITTRYFFWNSGASLEKSQEGLLRSLLFDILRSCPELVDIVEKARSSSSAPLDFNTGWSHHELFAALKAVSQARFPFKICFFIDGLDEYKGGTSELIRLIQNLVSTLDIKLCVSSRPWTEFADAFGREEDIVIKLEDLTQSDIRRYVEENLQSDQRFTALAKDKKAYKNLAEDVVSKAQGVFLWVRLAVHSLLQGARYADSLDDMRNRVEELPEDLDAFFEAIIADIPLRYLQKTALTTQLMLAAGGRLPLAAYYFIDELSVDPEYALKARIAPMSKEESQKVSEIMTARLDGRFKGLLEVHNPREDSLPAFSLVDFIHRTAKDYILFLHAVVAGWRWYVEERVMNASTPQALRDLAAMFLYPLNIYFAERNGILNWLINYLSQGSDMHKEILHRLGEGFALHIDHDGDLLGEVFLIKFLANGLSLLAPIGRQGKSDGRTVRDYIIERAIPSTPNGSELLRFLEERPGSEKISA</sequence>
<dbReference type="PANTHER" id="PTHR10039:SF5">
    <property type="entry name" value="NACHT DOMAIN-CONTAINING PROTEIN"/>
    <property type="match status" value="1"/>
</dbReference>
<evidence type="ECO:0008006" key="6">
    <source>
        <dbReference type="Google" id="ProtNLM"/>
    </source>
</evidence>
<evidence type="ECO:0000259" key="3">
    <source>
        <dbReference type="Pfam" id="PF25053"/>
    </source>
</evidence>
<feature type="domain" description="Nephrocystin 3-like N-terminal" evidence="2">
    <location>
        <begin position="278"/>
        <end position="444"/>
    </location>
</feature>
<evidence type="ECO:0000313" key="5">
    <source>
        <dbReference type="Proteomes" id="UP001148614"/>
    </source>
</evidence>
<evidence type="ECO:0000259" key="2">
    <source>
        <dbReference type="Pfam" id="PF24883"/>
    </source>
</evidence>
<keyword evidence="1" id="KW-0677">Repeat</keyword>
<dbReference type="Pfam" id="PF24883">
    <property type="entry name" value="NPHP3_N"/>
    <property type="match status" value="1"/>
</dbReference>
<dbReference type="InterPro" id="IPR056693">
    <property type="entry name" value="DUF7791"/>
</dbReference>
<dbReference type="PANTHER" id="PTHR10039">
    <property type="entry name" value="AMELOGENIN"/>
    <property type="match status" value="1"/>
</dbReference>
<name>A0A9W8NFC9_9PEZI</name>
<evidence type="ECO:0000256" key="1">
    <source>
        <dbReference type="ARBA" id="ARBA00022737"/>
    </source>
</evidence>
<proteinExistence type="predicted"/>
<reference evidence="4" key="1">
    <citation type="submission" date="2022-07" db="EMBL/GenBank/DDBJ databases">
        <title>Genome Sequence of Xylaria arbuscula.</title>
        <authorList>
            <person name="Buettner E."/>
        </authorList>
    </citation>
    <scope>NUCLEOTIDE SEQUENCE</scope>
    <source>
        <strain evidence="4">VT107</strain>
    </source>
</reference>
<dbReference type="InterPro" id="IPR056884">
    <property type="entry name" value="NPHP3-like_N"/>
</dbReference>
<dbReference type="InterPro" id="IPR027417">
    <property type="entry name" value="P-loop_NTPase"/>
</dbReference>
<organism evidence="4 5">
    <name type="scientific">Xylaria arbuscula</name>
    <dbReference type="NCBI Taxonomy" id="114810"/>
    <lineage>
        <taxon>Eukaryota</taxon>
        <taxon>Fungi</taxon>
        <taxon>Dikarya</taxon>
        <taxon>Ascomycota</taxon>
        <taxon>Pezizomycotina</taxon>
        <taxon>Sordariomycetes</taxon>
        <taxon>Xylariomycetidae</taxon>
        <taxon>Xylariales</taxon>
        <taxon>Xylariaceae</taxon>
        <taxon>Xylaria</taxon>
    </lineage>
</organism>
<dbReference type="Pfam" id="PF25053">
    <property type="entry name" value="DUF7791"/>
    <property type="match status" value="1"/>
</dbReference>
<comment type="caution">
    <text evidence="4">The sequence shown here is derived from an EMBL/GenBank/DDBJ whole genome shotgun (WGS) entry which is preliminary data.</text>
</comment>
<feature type="domain" description="DUF7791" evidence="3">
    <location>
        <begin position="571"/>
        <end position="655"/>
    </location>
</feature>
<protein>
    <recommendedName>
        <fullName evidence="6">NACHT domain-containing protein</fullName>
    </recommendedName>
</protein>
<dbReference type="VEuPathDB" id="FungiDB:F4678DRAFT_57253"/>
<gene>
    <name evidence="4" type="ORF">NPX13_g5156</name>
</gene>
<evidence type="ECO:0000313" key="4">
    <source>
        <dbReference type="EMBL" id="KAJ3572132.1"/>
    </source>
</evidence>
<dbReference type="SUPFAM" id="SSF52540">
    <property type="entry name" value="P-loop containing nucleoside triphosphate hydrolases"/>
    <property type="match status" value="1"/>
</dbReference>
<dbReference type="EMBL" id="JANPWZ010000791">
    <property type="protein sequence ID" value="KAJ3572132.1"/>
    <property type="molecule type" value="Genomic_DNA"/>
</dbReference>